<evidence type="ECO:0000256" key="3">
    <source>
        <dbReference type="ARBA" id="ARBA00022808"/>
    </source>
</evidence>
<dbReference type="PROSITE" id="PS51409">
    <property type="entry name" value="ARGINASE_2"/>
    <property type="match status" value="1"/>
</dbReference>
<dbReference type="EMBL" id="AOIM01000026">
    <property type="protein sequence ID" value="ELY91707.1"/>
    <property type="molecule type" value="Genomic_DNA"/>
</dbReference>
<keyword evidence="9" id="KW-1185">Reference proteome</keyword>
<dbReference type="EC" id="3.5.3.8" evidence="5"/>
<comment type="caution">
    <text evidence="8">The sequence shown here is derived from an EMBL/GenBank/DDBJ whole genome shotgun (WGS) entry which is preliminary data.</text>
</comment>
<dbReference type="GO" id="GO:0019556">
    <property type="term" value="P:L-histidine catabolic process to glutamate and formamide"/>
    <property type="evidence" value="ECO:0007669"/>
    <property type="project" value="UniProtKB-UniRule"/>
</dbReference>
<keyword evidence="3" id="KW-0369">Histidine metabolism</keyword>
<evidence type="ECO:0000256" key="5">
    <source>
        <dbReference type="NCBIfam" id="TIGR01227"/>
    </source>
</evidence>
<dbReference type="AlphaFoldDB" id="M0A1I9"/>
<keyword evidence="2" id="KW-0378">Hydrolase</keyword>
<sequence>MQPSQSDVSWTPRSSDPTDETFGEIIEPAETDGLDVFDAVLVGEPFDAAVIGRTGASEGPDAIRDSLAGAKTYHFDAGPCSALQIGDYGNVSLDSEAGEPGGASATALTAIRSAVEPVARAVHDSSATPIFLGGDNSLTVPNVRPLLDRGDSVGVINLDAHLDVRHVHDDPTSGTPYRELLESGLETYTCVGARHFETSTAYASFLEEQNGEIVTAASVGSDLDRAADRVLESVADVETVYLSIDCDVLDAAHAPGVSAPTPGGLSSRELFELVRRFASHDCLAGIEIVECAPPLDEGQRTVSAAARTVAHALAGLLQASGGEHR</sequence>
<dbReference type="NCBIfam" id="TIGR01227">
    <property type="entry name" value="hutG"/>
    <property type="match status" value="1"/>
</dbReference>
<proteinExistence type="inferred from homology"/>
<dbReference type="InterPro" id="IPR023696">
    <property type="entry name" value="Ureohydrolase_dom_sf"/>
</dbReference>
<accession>M0A1I9</accession>
<dbReference type="Proteomes" id="UP000011519">
    <property type="component" value="Unassembled WGS sequence"/>
</dbReference>
<evidence type="ECO:0000256" key="4">
    <source>
        <dbReference type="ARBA" id="ARBA00023211"/>
    </source>
</evidence>
<evidence type="ECO:0000256" key="1">
    <source>
        <dbReference type="ARBA" id="ARBA00022723"/>
    </source>
</evidence>
<dbReference type="InterPro" id="IPR006035">
    <property type="entry name" value="Ureohydrolase"/>
</dbReference>
<dbReference type="RefSeq" id="WP_006653051.1">
    <property type="nucleotide sequence ID" value="NZ_AOIM01000026.1"/>
</dbReference>
<name>M0A1I9_9EURY</name>
<evidence type="ECO:0000256" key="2">
    <source>
        <dbReference type="ARBA" id="ARBA00022801"/>
    </source>
</evidence>
<dbReference type="GO" id="GO:0033389">
    <property type="term" value="P:putrescine biosynthetic process from arginine, via agmatine"/>
    <property type="evidence" value="ECO:0007669"/>
    <property type="project" value="TreeGrafter"/>
</dbReference>
<organism evidence="8 9">
    <name type="scientific">Natrialba hulunbeirensis JCM 10989</name>
    <dbReference type="NCBI Taxonomy" id="1227493"/>
    <lineage>
        <taxon>Archaea</taxon>
        <taxon>Methanobacteriati</taxon>
        <taxon>Methanobacteriota</taxon>
        <taxon>Stenosarchaea group</taxon>
        <taxon>Halobacteria</taxon>
        <taxon>Halobacteriales</taxon>
        <taxon>Natrialbaceae</taxon>
        <taxon>Natrialba</taxon>
    </lineage>
</organism>
<dbReference type="PANTHER" id="PTHR11358:SF26">
    <property type="entry name" value="GUANIDINO ACID HYDROLASE, MITOCHONDRIAL"/>
    <property type="match status" value="1"/>
</dbReference>
<dbReference type="PANTHER" id="PTHR11358">
    <property type="entry name" value="ARGINASE/AGMATINASE"/>
    <property type="match status" value="1"/>
</dbReference>
<keyword evidence="4" id="KW-0464">Manganese</keyword>
<protein>
    <recommendedName>
        <fullName evidence="5">Formimidoylglutamase</fullName>
        <ecNumber evidence="5">3.5.3.8</ecNumber>
    </recommendedName>
</protein>
<evidence type="ECO:0000256" key="7">
    <source>
        <dbReference type="SAM" id="MobiDB-lite"/>
    </source>
</evidence>
<dbReference type="Gene3D" id="3.40.800.10">
    <property type="entry name" value="Ureohydrolase domain"/>
    <property type="match status" value="1"/>
</dbReference>
<evidence type="ECO:0000256" key="6">
    <source>
        <dbReference type="PROSITE-ProRule" id="PRU00742"/>
    </source>
</evidence>
<dbReference type="CDD" id="cd09990">
    <property type="entry name" value="Agmatinase-like"/>
    <property type="match status" value="1"/>
</dbReference>
<dbReference type="InterPro" id="IPR005923">
    <property type="entry name" value="HutG"/>
</dbReference>
<dbReference type="GO" id="GO:0008783">
    <property type="term" value="F:agmatinase activity"/>
    <property type="evidence" value="ECO:0007669"/>
    <property type="project" value="TreeGrafter"/>
</dbReference>
<comment type="similarity">
    <text evidence="6">Belongs to the arginase family.</text>
</comment>
<gene>
    <name evidence="8" type="ORF">C483_09209</name>
</gene>
<evidence type="ECO:0000313" key="8">
    <source>
        <dbReference type="EMBL" id="ELY91707.1"/>
    </source>
</evidence>
<reference evidence="8 9" key="1">
    <citation type="journal article" date="2014" name="PLoS Genet.">
        <title>Phylogenetically driven sequencing of extremely halophilic archaea reveals strategies for static and dynamic osmo-response.</title>
        <authorList>
            <person name="Becker E.A."/>
            <person name="Seitzer P.M."/>
            <person name="Tritt A."/>
            <person name="Larsen D."/>
            <person name="Krusor M."/>
            <person name="Yao A.I."/>
            <person name="Wu D."/>
            <person name="Madern D."/>
            <person name="Eisen J.A."/>
            <person name="Darling A.E."/>
            <person name="Facciotti M.T."/>
        </authorList>
    </citation>
    <scope>NUCLEOTIDE SEQUENCE [LARGE SCALE GENOMIC DNA]</scope>
    <source>
        <strain evidence="8 9">JCM 10989</strain>
    </source>
</reference>
<keyword evidence="1" id="KW-0479">Metal-binding</keyword>
<evidence type="ECO:0000313" key="9">
    <source>
        <dbReference type="Proteomes" id="UP000011519"/>
    </source>
</evidence>
<dbReference type="GO" id="GO:0046872">
    <property type="term" value="F:metal ion binding"/>
    <property type="evidence" value="ECO:0007669"/>
    <property type="project" value="UniProtKB-KW"/>
</dbReference>
<dbReference type="STRING" id="1227493.C483_09209"/>
<dbReference type="GO" id="GO:0050415">
    <property type="term" value="F:formimidoylglutamase activity"/>
    <property type="evidence" value="ECO:0007669"/>
    <property type="project" value="UniProtKB-UniRule"/>
</dbReference>
<dbReference type="Pfam" id="PF00491">
    <property type="entry name" value="Arginase"/>
    <property type="match status" value="1"/>
</dbReference>
<feature type="compositionally biased region" description="Polar residues" evidence="7">
    <location>
        <begin position="1"/>
        <end position="15"/>
    </location>
</feature>
<dbReference type="OrthoDB" id="7186at2157"/>
<feature type="region of interest" description="Disordered" evidence="7">
    <location>
        <begin position="1"/>
        <end position="21"/>
    </location>
</feature>
<dbReference type="SUPFAM" id="SSF52768">
    <property type="entry name" value="Arginase/deacetylase"/>
    <property type="match status" value="1"/>
</dbReference>
<dbReference type="PATRIC" id="fig|1227493.4.peg.1827"/>
<dbReference type="PIRSF" id="PIRSF036979">
    <property type="entry name" value="Arginase"/>
    <property type="match status" value="1"/>
</dbReference>